<comment type="caution">
    <text evidence="1">The sequence shown here is derived from an EMBL/GenBank/DDBJ whole genome shotgun (WGS) entry which is preliminary data.</text>
</comment>
<sequence>MRRLLDFWVSSSSPDTSQSVVRRWAEELVVRIVNKEARAVTDSGAFRITGREIDSSFTTGFDLKALSDLARRYCPTIVRLIRRVITTDRQARTSTAERAEARESTAALATINLLSARSQKNNYTRHVMGLYLYSTGASRQQISILNHLHQSVSYTTLAGRGHKQETLEDDIDSTDAPAPPSPRKNRPGTLELLSMSMRKLARTIALLGAFLVVYDNINMVWKVSEQIIGRTDSQENGTCATIVPLWNANPKDMETDNLTAHFDSAPPLSMSDILLSDDEEDEFRKRMVHTALRIMIQHGGTKMNAFRKDLQLCTPVSDHKIEVHKTEIYPLPAMNINEASTSGNAEVVEAIIRELRIDKIRNWWKTIKLIAGDQLSIARLRSVAAARAGNEGGASSLRWALFIPGLFHYKIAAVHGFFQTHYGLINHDLSNPASLAAHNAVLQRKPIVLTSLPPFRTCRDLIFVSLYARVLHCFLLVSDKSSLEEFSQDLTWTELYDYAEMMVDAYTDHRRVSKLRAARAKGGAGKGDMVFENAILFMRDALILREFSDAVKAGDSGRLVTVLKLWALSFRGNGRGKYAHEVLHLVHNLTHAWPKPVVKIVLDNWLVNPTGRPNQCHEIDLMQEHLNYWIKNYYQAHGSGASWEWLATISPCIQILRRLATDVNGALGSKQGNRHAAPDLSHDIDELMASIMRNEVYTLKLGRVFADDDTPAVDVIAAGIKALTYSGTSPLVEFNKTLASLQRRYRIQPLVGDPAVLAPVQGTYQVHVTQMYG</sequence>
<organism evidence="1 2">
    <name type="scientific">Artomyces pyxidatus</name>
    <dbReference type="NCBI Taxonomy" id="48021"/>
    <lineage>
        <taxon>Eukaryota</taxon>
        <taxon>Fungi</taxon>
        <taxon>Dikarya</taxon>
        <taxon>Basidiomycota</taxon>
        <taxon>Agaricomycotina</taxon>
        <taxon>Agaricomycetes</taxon>
        <taxon>Russulales</taxon>
        <taxon>Auriscalpiaceae</taxon>
        <taxon>Artomyces</taxon>
    </lineage>
</organism>
<keyword evidence="2" id="KW-1185">Reference proteome</keyword>
<evidence type="ECO:0000313" key="1">
    <source>
        <dbReference type="EMBL" id="KAI0061982.1"/>
    </source>
</evidence>
<proteinExistence type="predicted"/>
<protein>
    <submittedName>
        <fullName evidence="1">Uncharacterized protein</fullName>
    </submittedName>
</protein>
<reference evidence="1" key="2">
    <citation type="journal article" date="2022" name="New Phytol.">
        <title>Evolutionary transition to the ectomycorrhizal habit in the genomes of a hyperdiverse lineage of mushroom-forming fungi.</title>
        <authorList>
            <person name="Looney B."/>
            <person name="Miyauchi S."/>
            <person name="Morin E."/>
            <person name="Drula E."/>
            <person name="Courty P.E."/>
            <person name="Kohler A."/>
            <person name="Kuo A."/>
            <person name="LaButti K."/>
            <person name="Pangilinan J."/>
            <person name="Lipzen A."/>
            <person name="Riley R."/>
            <person name="Andreopoulos W."/>
            <person name="He G."/>
            <person name="Johnson J."/>
            <person name="Nolan M."/>
            <person name="Tritt A."/>
            <person name="Barry K.W."/>
            <person name="Grigoriev I.V."/>
            <person name="Nagy L.G."/>
            <person name="Hibbett D."/>
            <person name="Henrissat B."/>
            <person name="Matheny P.B."/>
            <person name="Labbe J."/>
            <person name="Martin F.M."/>
        </authorList>
    </citation>
    <scope>NUCLEOTIDE SEQUENCE</scope>
    <source>
        <strain evidence="1">HHB10654</strain>
    </source>
</reference>
<name>A0ACB8T0J9_9AGAM</name>
<reference evidence="1" key="1">
    <citation type="submission" date="2021-03" db="EMBL/GenBank/DDBJ databases">
        <authorList>
            <consortium name="DOE Joint Genome Institute"/>
            <person name="Ahrendt S."/>
            <person name="Looney B.P."/>
            <person name="Miyauchi S."/>
            <person name="Morin E."/>
            <person name="Drula E."/>
            <person name="Courty P.E."/>
            <person name="Chicoki N."/>
            <person name="Fauchery L."/>
            <person name="Kohler A."/>
            <person name="Kuo A."/>
            <person name="Labutti K."/>
            <person name="Pangilinan J."/>
            <person name="Lipzen A."/>
            <person name="Riley R."/>
            <person name="Andreopoulos W."/>
            <person name="He G."/>
            <person name="Johnson J."/>
            <person name="Barry K.W."/>
            <person name="Grigoriev I.V."/>
            <person name="Nagy L."/>
            <person name="Hibbett D."/>
            <person name="Henrissat B."/>
            <person name="Matheny P.B."/>
            <person name="Labbe J."/>
            <person name="Martin F."/>
        </authorList>
    </citation>
    <scope>NUCLEOTIDE SEQUENCE</scope>
    <source>
        <strain evidence="1">HHB10654</strain>
    </source>
</reference>
<dbReference type="EMBL" id="MU277209">
    <property type="protein sequence ID" value="KAI0061982.1"/>
    <property type="molecule type" value="Genomic_DNA"/>
</dbReference>
<dbReference type="Proteomes" id="UP000814140">
    <property type="component" value="Unassembled WGS sequence"/>
</dbReference>
<evidence type="ECO:0000313" key="2">
    <source>
        <dbReference type="Proteomes" id="UP000814140"/>
    </source>
</evidence>
<accession>A0ACB8T0J9</accession>
<gene>
    <name evidence="1" type="ORF">BV25DRAFT_1946051</name>
</gene>